<reference evidence="1 2" key="1">
    <citation type="submission" date="2016-10" db="EMBL/GenBank/DDBJ databases">
        <authorList>
            <person name="de Groot N.N."/>
        </authorList>
    </citation>
    <scope>NUCLEOTIDE SEQUENCE [LARGE SCALE GENOMIC DNA]</scope>
    <source>
        <strain evidence="1 2">DSM 12992</strain>
    </source>
</reference>
<dbReference type="STRING" id="119641.SAMN05421842_11258"/>
<evidence type="ECO:0000313" key="2">
    <source>
        <dbReference type="Proteomes" id="UP000199263"/>
    </source>
</evidence>
<dbReference type="EMBL" id="FOMG01000012">
    <property type="protein sequence ID" value="SFC89023.1"/>
    <property type="molecule type" value="Genomic_DNA"/>
</dbReference>
<accession>A0A1I1N2F0</accession>
<evidence type="ECO:0000313" key="1">
    <source>
        <dbReference type="EMBL" id="SFC89023.1"/>
    </source>
</evidence>
<dbReference type="OrthoDB" id="1630871at2"/>
<dbReference type="SUPFAM" id="SSF82171">
    <property type="entry name" value="DPP6 N-terminal domain-like"/>
    <property type="match status" value="1"/>
</dbReference>
<protein>
    <recommendedName>
        <fullName evidence="3">Dipeptidyl peptidase IV (DPP IV) N-terminal region</fullName>
    </recommendedName>
</protein>
<name>A0A1I1N2F0_9CLOT</name>
<dbReference type="RefSeq" id="WP_090091234.1">
    <property type="nucleotide sequence ID" value="NZ_FOMG01000012.1"/>
</dbReference>
<keyword evidence="2" id="KW-1185">Reference proteome</keyword>
<gene>
    <name evidence="1" type="ORF">SAMN05421842_11258</name>
</gene>
<organism evidence="1 2">
    <name type="scientific">Clostridium uliginosum</name>
    <dbReference type="NCBI Taxonomy" id="119641"/>
    <lineage>
        <taxon>Bacteria</taxon>
        <taxon>Bacillati</taxon>
        <taxon>Bacillota</taxon>
        <taxon>Clostridia</taxon>
        <taxon>Eubacteriales</taxon>
        <taxon>Clostridiaceae</taxon>
        <taxon>Clostridium</taxon>
    </lineage>
</organism>
<dbReference type="Proteomes" id="UP000199263">
    <property type="component" value="Unassembled WGS sequence"/>
</dbReference>
<sequence>MKKFKKIIVWAVLSLLLQTGLLYILNNFVFINSSEFKSKKIEIKKDNTKDINASIPNDAKTANLSYDGKYLTYFKSDTLYIEDTKTANVKEVKTENNGVIMYCKWLDNRDILAIVEKVKKNGVEKIQLITYNATNSSETFVQEICKYEKNMEINNMTTSVLTNVYYIHVNKGGSRNVVYRIDRNDTLSKIDIKTNMLGNMKVIPHEDRLIYEDKVNGKFFVTSPNKQLTFNSNKKLTLLGIDRKDVIYMGELNGDKIEGIVYGKVSEDTSTWNKLTLDSAASIDDLYFSNESEILINNNLKGSVKNLTTGDEIEYEGKLLQIKEEFIATIDSSGKLVYKNLKGK</sequence>
<dbReference type="AlphaFoldDB" id="A0A1I1N2F0"/>
<evidence type="ECO:0008006" key="3">
    <source>
        <dbReference type="Google" id="ProtNLM"/>
    </source>
</evidence>
<proteinExistence type="predicted"/>